<evidence type="ECO:0000313" key="1">
    <source>
        <dbReference type="EMBL" id="QIR16657.1"/>
    </source>
</evidence>
<dbReference type="Proteomes" id="UP000502608">
    <property type="component" value="Plasmid pPN3F2_2"/>
</dbReference>
<proteinExistence type="predicted"/>
<accession>A0A6G9QRK1</accession>
<name>A0A6G9QRK1_9GAMM</name>
<organism evidence="1 2">
    <name type="scientific">Shewanella aestuarii</name>
    <dbReference type="NCBI Taxonomy" id="1028752"/>
    <lineage>
        <taxon>Bacteria</taxon>
        <taxon>Pseudomonadati</taxon>
        <taxon>Pseudomonadota</taxon>
        <taxon>Gammaproteobacteria</taxon>
        <taxon>Alteromonadales</taxon>
        <taxon>Shewanellaceae</taxon>
        <taxon>Shewanella</taxon>
    </lineage>
</organism>
<keyword evidence="1" id="KW-0614">Plasmid</keyword>
<keyword evidence="2" id="KW-1185">Reference proteome</keyword>
<dbReference type="EMBL" id="CP050315">
    <property type="protein sequence ID" value="QIR16657.1"/>
    <property type="molecule type" value="Genomic_DNA"/>
</dbReference>
<dbReference type="AlphaFoldDB" id="A0A6G9QRK1"/>
<reference evidence="1 2" key="1">
    <citation type="submission" date="2020-03" db="EMBL/GenBank/DDBJ databases">
        <title>Complete genome sequence of Shewanella sp.</title>
        <authorList>
            <person name="Kim Y.-S."/>
            <person name="Kim S.-J."/>
            <person name="Jung H.-K."/>
            <person name="Kim K.-H."/>
        </authorList>
    </citation>
    <scope>NUCLEOTIDE SEQUENCE [LARGE SCALE GENOMIC DNA]</scope>
    <source>
        <strain evidence="1 2">PN3F2</strain>
        <plasmid evidence="1 2">pPN3F2_2</plasmid>
    </source>
</reference>
<protein>
    <submittedName>
        <fullName evidence="1">Uncharacterized protein</fullName>
    </submittedName>
</protein>
<dbReference type="RefSeq" id="WP_167680485.1">
    <property type="nucleotide sequence ID" value="NZ_CP050315.1"/>
</dbReference>
<gene>
    <name evidence="1" type="ORF">HBH39_19480</name>
</gene>
<sequence>MSSDTFKSFTVCALPFEMTNAFSDEPLYAVLCYTSSNNTYPRCWTSRVDWIGRKQDLHHYTSAMGYFYDDGLSQSIASEFESSAIGFTQHIHRLMNNAVTLNDDIIAQYDLHRFNVSESIHKLASPIANQVSFTPESDTYPFRKGFSACVSSIAEVAELFSLCAVASVIESRFDCPWHFVPRVTNH</sequence>
<dbReference type="KEGG" id="saes:HBH39_19480"/>
<evidence type="ECO:0000313" key="2">
    <source>
        <dbReference type="Proteomes" id="UP000502608"/>
    </source>
</evidence>
<geneLocation type="plasmid" evidence="1 2">
    <name>pPN3F2_2</name>
</geneLocation>